<evidence type="ECO:0000256" key="4">
    <source>
        <dbReference type="ARBA" id="ARBA00022679"/>
    </source>
</evidence>
<evidence type="ECO:0000256" key="8">
    <source>
        <dbReference type="ARBA" id="ARBA00023034"/>
    </source>
</evidence>
<dbReference type="GO" id="GO:0000139">
    <property type="term" value="C:Golgi membrane"/>
    <property type="evidence" value="ECO:0007669"/>
    <property type="project" value="UniProtKB-SubCell"/>
</dbReference>
<gene>
    <name evidence="11" type="ORF">WJX72_010945</name>
</gene>
<accession>A0AAW1Q1R8</accession>
<evidence type="ECO:0000313" key="12">
    <source>
        <dbReference type="Proteomes" id="UP001489004"/>
    </source>
</evidence>
<proteinExistence type="inferred from homology"/>
<dbReference type="Proteomes" id="UP001489004">
    <property type="component" value="Unassembled WGS sequence"/>
</dbReference>
<evidence type="ECO:0000256" key="3">
    <source>
        <dbReference type="ARBA" id="ARBA00009105"/>
    </source>
</evidence>
<dbReference type="Pfam" id="PF11051">
    <property type="entry name" value="Mannosyl_trans3"/>
    <property type="match status" value="2"/>
</dbReference>
<name>A0AAW1Q1R8_9CHLO</name>
<keyword evidence="6" id="KW-0735">Signal-anchor</keyword>
<dbReference type="SUPFAM" id="SSF53448">
    <property type="entry name" value="Nucleotide-diphospho-sugar transferases"/>
    <property type="match status" value="1"/>
</dbReference>
<dbReference type="InterPro" id="IPR029044">
    <property type="entry name" value="Nucleotide-diphossugar_trans"/>
</dbReference>
<dbReference type="PANTHER" id="PTHR31646">
    <property type="entry name" value="ALPHA-1,2-MANNOSYLTRANSFERASE MNN2"/>
    <property type="match status" value="1"/>
</dbReference>
<dbReference type="GO" id="GO:0046354">
    <property type="term" value="P:mannan biosynthetic process"/>
    <property type="evidence" value="ECO:0007669"/>
    <property type="project" value="TreeGrafter"/>
</dbReference>
<keyword evidence="4" id="KW-0808">Transferase</keyword>
<comment type="subcellular location">
    <subcellularLocation>
        <location evidence="10">Endomembrane system</location>
        <topology evidence="10">Single-pass membrane protein</topology>
    </subcellularLocation>
    <subcellularLocation>
        <location evidence="1">Golgi apparatus membrane</location>
    </subcellularLocation>
    <subcellularLocation>
        <location evidence="2">Membrane</location>
        <topology evidence="2">Single-pass type II membrane protein</topology>
    </subcellularLocation>
</comment>
<dbReference type="AlphaFoldDB" id="A0AAW1Q1R8"/>
<evidence type="ECO:0000313" key="11">
    <source>
        <dbReference type="EMBL" id="KAK9814753.1"/>
    </source>
</evidence>
<evidence type="ECO:0000256" key="6">
    <source>
        <dbReference type="ARBA" id="ARBA00022968"/>
    </source>
</evidence>
<dbReference type="InterPro" id="IPR022751">
    <property type="entry name" value="Alpha_mannosyltransferase"/>
</dbReference>
<keyword evidence="9" id="KW-0472">Membrane</keyword>
<sequence length="371" mass="42550">MPDQGFKNYLPADLPRKYHPTEVLPSQRKSSGGSKSLLPVKLTVTARVSFRIVYNRGHEMDEPSQDILEGQFADVKVVDAAYLNYPKHHQLVNVEHHVIKAYAFYHCPFDQVLVLDADNLPLMDPTPLFNSDGFKEHGSMFWPGFDHDVPRKAYQLFRLQPPRGPGSEEIKSTEAGQFLFDRRMHADVVEWVWFLNAYGPDGVYKYTQTDTDTYQLAFSLAGKAAHFHQVDQRPRAMLCHIKPEHQDDKRFMHTGVLHHTPDGQPLFAHRLGEGKLSPLADWECMGMHYVSVPLNPERAALLYAPNRYLRSYADEDTMRGVIRKAARTYDSIRDPIRRGDMFGHVCSSYTMQNGVECPNVEMLAAVRRRNH</sequence>
<protein>
    <submittedName>
        <fullName evidence="11">Uncharacterized protein</fullName>
    </submittedName>
</protein>
<evidence type="ECO:0000256" key="2">
    <source>
        <dbReference type="ARBA" id="ARBA00004606"/>
    </source>
</evidence>
<dbReference type="PANTHER" id="PTHR31646:SF1">
    <property type="entry name" value="ALPHA-1,2-MANNOSYLTRANSFERASE MNN2"/>
    <property type="match status" value="1"/>
</dbReference>
<keyword evidence="12" id="KW-1185">Reference proteome</keyword>
<reference evidence="11 12" key="1">
    <citation type="journal article" date="2024" name="Nat. Commun.">
        <title>Phylogenomics reveals the evolutionary origins of lichenization in chlorophyte algae.</title>
        <authorList>
            <person name="Puginier C."/>
            <person name="Libourel C."/>
            <person name="Otte J."/>
            <person name="Skaloud P."/>
            <person name="Haon M."/>
            <person name="Grisel S."/>
            <person name="Petersen M."/>
            <person name="Berrin J.G."/>
            <person name="Delaux P.M."/>
            <person name="Dal Grande F."/>
            <person name="Keller J."/>
        </authorList>
    </citation>
    <scope>NUCLEOTIDE SEQUENCE [LARGE SCALE GENOMIC DNA]</scope>
    <source>
        <strain evidence="11 12">SAG 2043</strain>
    </source>
</reference>
<keyword evidence="5" id="KW-0812">Transmembrane</keyword>
<evidence type="ECO:0000256" key="5">
    <source>
        <dbReference type="ARBA" id="ARBA00022692"/>
    </source>
</evidence>
<evidence type="ECO:0000256" key="9">
    <source>
        <dbReference type="ARBA" id="ARBA00023136"/>
    </source>
</evidence>
<evidence type="ECO:0000256" key="10">
    <source>
        <dbReference type="ARBA" id="ARBA00037847"/>
    </source>
</evidence>
<comment type="similarity">
    <text evidence="3">Belongs to the MNN1/MNT family.</text>
</comment>
<comment type="caution">
    <text evidence="11">The sequence shown here is derived from an EMBL/GenBank/DDBJ whole genome shotgun (WGS) entry which is preliminary data.</text>
</comment>
<keyword evidence="8" id="KW-0333">Golgi apparatus</keyword>
<keyword evidence="7" id="KW-1133">Transmembrane helix</keyword>
<organism evidence="11 12">
    <name type="scientific">[Myrmecia] bisecta</name>
    <dbReference type="NCBI Taxonomy" id="41462"/>
    <lineage>
        <taxon>Eukaryota</taxon>
        <taxon>Viridiplantae</taxon>
        <taxon>Chlorophyta</taxon>
        <taxon>core chlorophytes</taxon>
        <taxon>Trebouxiophyceae</taxon>
        <taxon>Trebouxiales</taxon>
        <taxon>Trebouxiaceae</taxon>
        <taxon>Myrmecia</taxon>
    </lineage>
</organism>
<evidence type="ECO:0000256" key="7">
    <source>
        <dbReference type="ARBA" id="ARBA00022989"/>
    </source>
</evidence>
<evidence type="ECO:0000256" key="1">
    <source>
        <dbReference type="ARBA" id="ARBA00004394"/>
    </source>
</evidence>
<dbReference type="EMBL" id="JALJOR010000007">
    <property type="protein sequence ID" value="KAK9814753.1"/>
    <property type="molecule type" value="Genomic_DNA"/>
</dbReference>
<dbReference type="GO" id="GO:0000026">
    <property type="term" value="F:alpha-1,2-mannosyltransferase activity"/>
    <property type="evidence" value="ECO:0007669"/>
    <property type="project" value="TreeGrafter"/>
</dbReference>